<dbReference type="PROSITE" id="PS51257">
    <property type="entry name" value="PROKAR_LIPOPROTEIN"/>
    <property type="match status" value="1"/>
</dbReference>
<gene>
    <name evidence="3" type="ORF">A2T55_05080</name>
</gene>
<proteinExistence type="predicted"/>
<evidence type="ECO:0000313" key="3">
    <source>
        <dbReference type="EMBL" id="AMT93231.1"/>
    </source>
</evidence>
<feature type="chain" id="PRO_5039690605" description="Lipoprotein" evidence="2">
    <location>
        <begin position="27"/>
        <end position="251"/>
    </location>
</feature>
<dbReference type="Proteomes" id="UP000075950">
    <property type="component" value="Chromosome"/>
</dbReference>
<evidence type="ECO:0008006" key="5">
    <source>
        <dbReference type="Google" id="ProtNLM"/>
    </source>
</evidence>
<protein>
    <recommendedName>
        <fullName evidence="5">Lipoprotein</fullName>
    </recommendedName>
</protein>
<dbReference type="AlphaFoldDB" id="A0A142NMK3"/>
<evidence type="ECO:0000256" key="1">
    <source>
        <dbReference type="SAM" id="MobiDB-lite"/>
    </source>
</evidence>
<sequence>MNSLRRSRAFTAAAAGAALVSLSACGGGQSTSADNSGGAEPIEVVSQPDHKGKPIDLDLPTHSSGAFEFDRWPSACELTNEETVKAVLPGVVEIGQKPTPTTMKIISIGEGGNEENTIPEGMCLTSTGFDAEGLRLEDGNVVVNLTTRILQAGEADYIKENGELPQGEEFDLGEATCVQAPQTITCALQNIVFEMNIDARPYEQYGHPEGSLYKVDGKEINYSSDTEGFMKMSEEKILTPIAEIAADRLTS</sequence>
<dbReference type="KEGG" id="bly:A2T55_05080"/>
<organism evidence="3 4">
    <name type="scientific">Brevibacterium linens</name>
    <dbReference type="NCBI Taxonomy" id="1703"/>
    <lineage>
        <taxon>Bacteria</taxon>
        <taxon>Bacillati</taxon>
        <taxon>Actinomycetota</taxon>
        <taxon>Actinomycetes</taxon>
        <taxon>Micrococcales</taxon>
        <taxon>Brevibacteriaceae</taxon>
        <taxon>Brevibacterium</taxon>
    </lineage>
</organism>
<reference evidence="4" key="1">
    <citation type="submission" date="2016-03" db="EMBL/GenBank/DDBJ databases">
        <authorList>
            <person name="Ploux O."/>
        </authorList>
    </citation>
    <scope>NUCLEOTIDE SEQUENCE [LARGE SCALE GENOMIC DNA]</scope>
    <source>
        <strain evidence="4">BS258</strain>
    </source>
</reference>
<keyword evidence="2" id="KW-0732">Signal</keyword>
<evidence type="ECO:0000256" key="2">
    <source>
        <dbReference type="SAM" id="SignalP"/>
    </source>
</evidence>
<accession>A0A142NMK3</accession>
<dbReference type="EMBL" id="CP014869">
    <property type="protein sequence ID" value="AMT93231.1"/>
    <property type="molecule type" value="Genomic_DNA"/>
</dbReference>
<feature type="signal peptide" evidence="2">
    <location>
        <begin position="1"/>
        <end position="26"/>
    </location>
</feature>
<dbReference type="RefSeq" id="WP_062861212.1">
    <property type="nucleotide sequence ID" value="NZ_CP014869.1"/>
</dbReference>
<feature type="region of interest" description="Disordered" evidence="1">
    <location>
        <begin position="27"/>
        <end position="52"/>
    </location>
</feature>
<evidence type="ECO:0000313" key="4">
    <source>
        <dbReference type="Proteomes" id="UP000075950"/>
    </source>
</evidence>
<name>A0A142NMK3_BRELN</name>